<organism evidence="2 3">
    <name type="scientific">Pseudomonas putida</name>
    <name type="common">Arthrobacter siderocapsulatus</name>
    <dbReference type="NCBI Taxonomy" id="303"/>
    <lineage>
        <taxon>Bacteria</taxon>
        <taxon>Pseudomonadati</taxon>
        <taxon>Pseudomonadota</taxon>
        <taxon>Gammaproteobacteria</taxon>
        <taxon>Pseudomonadales</taxon>
        <taxon>Pseudomonadaceae</taxon>
        <taxon>Pseudomonas</taxon>
    </lineage>
</organism>
<name>A0A1L7NPU4_PSEPU</name>
<reference evidence="2 3" key="1">
    <citation type="submission" date="2015-11" db="EMBL/GenBank/DDBJ databases">
        <title>Complete genome sequencing of a biphenyl-degrading bacterium, Pseudomonas putida KF715 (=NBRC110667).</title>
        <authorList>
            <person name="Suenaga H."/>
            <person name="Fujihara N."/>
            <person name="Watanabe T."/>
            <person name="Hirose J."/>
            <person name="Kimura N."/>
            <person name="Yamazoe A."/>
            <person name="Hosoyama A."/>
            <person name="Shimodaira J."/>
            <person name="Furukawa K."/>
        </authorList>
    </citation>
    <scope>NUCLEOTIDE SEQUENCE [LARGE SCALE GENOMIC DNA]</scope>
    <source>
        <strain evidence="2 3">KF715</strain>
        <plasmid evidence="3">Plasmid pkf715c dna</plasmid>
    </source>
</reference>
<accession>A0A1L7NPU4</accession>
<dbReference type="EMBL" id="AP015032">
    <property type="protein sequence ID" value="BAW27463.1"/>
    <property type="molecule type" value="Genomic_DNA"/>
</dbReference>
<gene>
    <name evidence="2" type="ORF">KF715C_pC300</name>
</gene>
<dbReference type="Proteomes" id="UP000218731">
    <property type="component" value="Plasmid pKF715C"/>
</dbReference>
<dbReference type="RefSeq" id="WP_157754467.1">
    <property type="nucleotide sequence ID" value="NZ_AP015032.1"/>
</dbReference>
<evidence type="ECO:0000313" key="3">
    <source>
        <dbReference type="Proteomes" id="UP000218731"/>
    </source>
</evidence>
<feature type="compositionally biased region" description="Polar residues" evidence="1">
    <location>
        <begin position="158"/>
        <end position="169"/>
    </location>
</feature>
<evidence type="ECO:0000313" key="2">
    <source>
        <dbReference type="EMBL" id="BAW27463.1"/>
    </source>
</evidence>
<sequence>MPCDLYPGFVRVVDRARREVRVEIPPLTDGASIWPKADINYPIGDDSKDTEIRIVEGLPVNISFHNGDPRYPVIMGFRNPHVGNEVGWRRWNHDNIELNADKEAHVDAGETINLDSGKVINITAGESINLVVGGTSIKLTASDIQQAAAAIGIKGPVTQTGGDMTSDGKSAQHHTHPSAPPGPPSEPQ</sequence>
<feature type="region of interest" description="Disordered" evidence="1">
    <location>
        <begin position="158"/>
        <end position="188"/>
    </location>
</feature>
<geneLocation type="plasmid" evidence="3">
    <name>pkf715c dna</name>
</geneLocation>
<proteinExistence type="predicted"/>
<keyword evidence="2" id="KW-0614">Plasmid</keyword>
<evidence type="ECO:0008006" key="4">
    <source>
        <dbReference type="Google" id="ProtNLM"/>
    </source>
</evidence>
<evidence type="ECO:0000256" key="1">
    <source>
        <dbReference type="SAM" id="MobiDB-lite"/>
    </source>
</evidence>
<dbReference type="AlphaFoldDB" id="A0A1L7NPU4"/>
<feature type="compositionally biased region" description="Pro residues" evidence="1">
    <location>
        <begin position="178"/>
        <end position="188"/>
    </location>
</feature>
<protein>
    <recommendedName>
        <fullName evidence="4">Gp5/Type VI secretion system Vgr protein OB-fold domain-containing protein</fullName>
    </recommendedName>
</protein>